<dbReference type="Gene3D" id="2.40.160.20">
    <property type="match status" value="1"/>
</dbReference>
<proteinExistence type="predicted"/>
<organism evidence="4 5">
    <name type="scientific">Paenochrobactrum glaciei</name>
    <dbReference type="NCBI Taxonomy" id="486407"/>
    <lineage>
        <taxon>Bacteria</taxon>
        <taxon>Pseudomonadati</taxon>
        <taxon>Pseudomonadota</taxon>
        <taxon>Alphaproteobacteria</taxon>
        <taxon>Hyphomicrobiales</taxon>
        <taxon>Brucellaceae</taxon>
        <taxon>Paenochrobactrum</taxon>
    </lineage>
</organism>
<dbReference type="EMBL" id="BAAADE010000005">
    <property type="protein sequence ID" value="GAA0608889.1"/>
    <property type="molecule type" value="Genomic_DNA"/>
</dbReference>
<protein>
    <submittedName>
        <fullName evidence="4">Porin family protein</fullName>
    </submittedName>
</protein>
<accession>A0ABN1GD24</accession>
<comment type="caution">
    <text evidence="4">The sequence shown here is derived from an EMBL/GenBank/DDBJ whole genome shotgun (WGS) entry which is preliminary data.</text>
</comment>
<keyword evidence="1 2" id="KW-0732">Signal</keyword>
<evidence type="ECO:0000313" key="4">
    <source>
        <dbReference type="EMBL" id="GAA0608889.1"/>
    </source>
</evidence>
<feature type="domain" description="Outer membrane protein beta-barrel" evidence="3">
    <location>
        <begin position="38"/>
        <end position="267"/>
    </location>
</feature>
<evidence type="ECO:0000259" key="3">
    <source>
        <dbReference type="Pfam" id="PF13505"/>
    </source>
</evidence>
<gene>
    <name evidence="4" type="ORF">GCM10008943_25620</name>
</gene>
<reference evidence="4 5" key="1">
    <citation type="journal article" date="2019" name="Int. J. Syst. Evol. Microbiol.">
        <title>The Global Catalogue of Microorganisms (GCM) 10K type strain sequencing project: providing services to taxonomists for standard genome sequencing and annotation.</title>
        <authorList>
            <consortium name="The Broad Institute Genomics Platform"/>
            <consortium name="The Broad Institute Genome Sequencing Center for Infectious Disease"/>
            <person name="Wu L."/>
            <person name="Ma J."/>
        </authorList>
    </citation>
    <scope>NUCLEOTIDE SEQUENCE [LARGE SCALE GENOMIC DNA]</scope>
    <source>
        <strain evidence="4 5">JCM 15115</strain>
    </source>
</reference>
<evidence type="ECO:0000256" key="1">
    <source>
        <dbReference type="ARBA" id="ARBA00022729"/>
    </source>
</evidence>
<name>A0ABN1GD24_9HYPH</name>
<feature type="chain" id="PRO_5047517908" evidence="2">
    <location>
        <begin position="28"/>
        <end position="269"/>
    </location>
</feature>
<sequence length="269" mass="28972">MKQTLNYGLAVAIALTGTASFTTLSQAADVIAEVPAIELPPQPVSAGGWYLRGDVGYSSTKFRDAKFPTYYKEGCCVTEGKEGHISGKLKGSFLVGGGVGYQATDYFRTDLTLDYLTRSRFRGHTGTTCVTDPDEHTFSCSTSDRGKMSALSLMANAYIDIANINGFTPYVGAGIGGTRVKYGSFSKDTGSGNFDINDVAGASSWRFTWALMAGASYDLTQNLKLDAGYRFRHVNGGKMHDGWGSNGAAYDKGLNIHDVRVGLRYQFDN</sequence>
<evidence type="ECO:0000256" key="2">
    <source>
        <dbReference type="SAM" id="SignalP"/>
    </source>
</evidence>
<dbReference type="InterPro" id="IPR011250">
    <property type="entry name" value="OMP/PagP_B-barrel"/>
</dbReference>
<evidence type="ECO:0000313" key="5">
    <source>
        <dbReference type="Proteomes" id="UP001424441"/>
    </source>
</evidence>
<dbReference type="RefSeq" id="WP_343806192.1">
    <property type="nucleotide sequence ID" value="NZ_BAAADE010000005.1"/>
</dbReference>
<keyword evidence="5" id="KW-1185">Reference proteome</keyword>
<dbReference type="InterPro" id="IPR027385">
    <property type="entry name" value="Beta-barrel_OMP"/>
</dbReference>
<dbReference type="Proteomes" id="UP001424441">
    <property type="component" value="Unassembled WGS sequence"/>
</dbReference>
<dbReference type="SUPFAM" id="SSF56925">
    <property type="entry name" value="OMPA-like"/>
    <property type="match status" value="1"/>
</dbReference>
<dbReference type="Pfam" id="PF13505">
    <property type="entry name" value="OMP_b-brl"/>
    <property type="match status" value="1"/>
</dbReference>
<feature type="signal peptide" evidence="2">
    <location>
        <begin position="1"/>
        <end position="27"/>
    </location>
</feature>